<comment type="cofactor">
    <cofactor evidence="1">
        <name>FMN</name>
        <dbReference type="ChEBI" id="CHEBI:58210"/>
    </cofactor>
</comment>
<keyword evidence="3" id="KW-0288">FMN</keyword>
<dbReference type="SUPFAM" id="SSF52218">
    <property type="entry name" value="Flavoproteins"/>
    <property type="match status" value="1"/>
</dbReference>
<evidence type="ECO:0000256" key="3">
    <source>
        <dbReference type="ARBA" id="ARBA00022643"/>
    </source>
</evidence>
<keyword evidence="4" id="KW-0249">Electron transport</keyword>
<keyword evidence="2" id="KW-0285">Flavoprotein</keyword>
<dbReference type="PANTHER" id="PTHR42809:SF1">
    <property type="entry name" value="FLAVODOXIN 1"/>
    <property type="match status" value="1"/>
</dbReference>
<evidence type="ECO:0000256" key="4">
    <source>
        <dbReference type="ARBA" id="ARBA00022982"/>
    </source>
</evidence>
<evidence type="ECO:0008006" key="7">
    <source>
        <dbReference type="Google" id="ProtNLM"/>
    </source>
</evidence>
<name>A0A354M232_9BACT</name>
<comment type="caution">
    <text evidence="5">The sequence shown here is derived from an EMBL/GenBank/DDBJ whole genome shotgun (WGS) entry which is preliminary data.</text>
</comment>
<keyword evidence="4" id="KW-0813">Transport</keyword>
<evidence type="ECO:0000256" key="1">
    <source>
        <dbReference type="ARBA" id="ARBA00001917"/>
    </source>
</evidence>
<evidence type="ECO:0000313" key="6">
    <source>
        <dbReference type="Proteomes" id="UP000262954"/>
    </source>
</evidence>
<organism evidence="5 6">
    <name type="scientific">Coprobacter fastidiosus</name>
    <dbReference type="NCBI Taxonomy" id="1099853"/>
    <lineage>
        <taxon>Bacteria</taxon>
        <taxon>Pseudomonadati</taxon>
        <taxon>Bacteroidota</taxon>
        <taxon>Bacteroidia</taxon>
        <taxon>Bacteroidales</taxon>
        <taxon>Barnesiellaceae</taxon>
        <taxon>Coprobacter</taxon>
    </lineage>
</organism>
<dbReference type="InterPro" id="IPR050619">
    <property type="entry name" value="Flavodoxin"/>
</dbReference>
<proteinExistence type="predicted"/>
<protein>
    <recommendedName>
        <fullName evidence="7">Flavodoxin</fullName>
    </recommendedName>
</protein>
<dbReference type="Gene3D" id="3.40.50.360">
    <property type="match status" value="1"/>
</dbReference>
<evidence type="ECO:0000313" key="5">
    <source>
        <dbReference type="EMBL" id="HBJ08571.1"/>
    </source>
</evidence>
<evidence type="ECO:0000256" key="2">
    <source>
        <dbReference type="ARBA" id="ARBA00022630"/>
    </source>
</evidence>
<reference evidence="5 6" key="1">
    <citation type="journal article" date="2018" name="Nat. Biotechnol.">
        <title>A standardized bacterial taxonomy based on genome phylogeny substantially revises the tree of life.</title>
        <authorList>
            <person name="Parks D.H."/>
            <person name="Chuvochina M."/>
            <person name="Waite D.W."/>
            <person name="Rinke C."/>
            <person name="Skarshewski A."/>
            <person name="Chaumeil P.A."/>
            <person name="Hugenholtz P."/>
        </authorList>
    </citation>
    <scope>NUCLEOTIDE SEQUENCE [LARGE SCALE GENOMIC DNA]</scope>
    <source>
        <strain evidence="5">UBA11482</strain>
    </source>
</reference>
<gene>
    <name evidence="5" type="ORF">DDY73_06150</name>
</gene>
<dbReference type="InterPro" id="IPR029039">
    <property type="entry name" value="Flavoprotein-like_sf"/>
</dbReference>
<sequence length="155" mass="17560">MGKTAIFYDSHIEKRGNTMKEASEKWDVKQSDTFPLISMTKEKLKNYDTLVFVSPNWQAGELSDEWKNAVILLKKSDLKSKKIALVGYDENLNICPAKTFRDKLKGSGAEYINKCIAPSEKYAGMAIDKADNEKTTTEEVKEATQEMNYNPNAHL</sequence>
<dbReference type="AlphaFoldDB" id="A0A354M232"/>
<dbReference type="PANTHER" id="PTHR42809">
    <property type="entry name" value="FLAVODOXIN 2"/>
    <property type="match status" value="1"/>
</dbReference>
<dbReference type="EMBL" id="DNWC01000083">
    <property type="protein sequence ID" value="HBJ08571.1"/>
    <property type="molecule type" value="Genomic_DNA"/>
</dbReference>
<accession>A0A354M232</accession>
<dbReference type="Proteomes" id="UP000262954">
    <property type="component" value="Unassembled WGS sequence"/>
</dbReference>